<dbReference type="GO" id="GO:0005886">
    <property type="term" value="C:plasma membrane"/>
    <property type="evidence" value="ECO:0007669"/>
    <property type="project" value="UniProtKB-SubCell"/>
</dbReference>
<dbReference type="SUPFAM" id="SSF58104">
    <property type="entry name" value="Methyl-accepting chemotaxis protein (MCP) signaling domain"/>
    <property type="match status" value="1"/>
</dbReference>
<evidence type="ECO:0000256" key="1">
    <source>
        <dbReference type="ARBA" id="ARBA00023224"/>
    </source>
</evidence>
<evidence type="ECO:0000313" key="8">
    <source>
        <dbReference type="Proteomes" id="UP000199800"/>
    </source>
</evidence>
<feature type="domain" description="HAMP" evidence="6">
    <location>
        <begin position="205"/>
        <end position="260"/>
    </location>
</feature>
<keyword evidence="4" id="KW-1133">Transmembrane helix</keyword>
<feature type="domain" description="Methyl-accepting transducer" evidence="5">
    <location>
        <begin position="279"/>
        <end position="536"/>
    </location>
</feature>
<dbReference type="GO" id="GO:0007165">
    <property type="term" value="P:signal transduction"/>
    <property type="evidence" value="ECO:0007669"/>
    <property type="project" value="UniProtKB-KW"/>
</dbReference>
<dbReference type="Gene3D" id="1.10.287.950">
    <property type="entry name" value="Methyl-accepting chemotaxis protein"/>
    <property type="match status" value="1"/>
</dbReference>
<keyword evidence="4" id="KW-0812">Transmembrane</keyword>
<dbReference type="RefSeq" id="WP_092475078.1">
    <property type="nucleotide sequence ID" value="NZ_FOHN01000001.1"/>
</dbReference>
<evidence type="ECO:0000256" key="4">
    <source>
        <dbReference type="SAM" id="Phobius"/>
    </source>
</evidence>
<dbReference type="InterPro" id="IPR003660">
    <property type="entry name" value="HAMP_dom"/>
</dbReference>
<gene>
    <name evidence="7" type="ORF">SAMN04487772_101173</name>
</gene>
<dbReference type="SMART" id="SM00283">
    <property type="entry name" value="MA"/>
    <property type="match status" value="1"/>
</dbReference>
<evidence type="ECO:0000313" key="7">
    <source>
        <dbReference type="EMBL" id="SES64470.1"/>
    </source>
</evidence>
<dbReference type="PROSITE" id="PS50885">
    <property type="entry name" value="HAMP"/>
    <property type="match status" value="1"/>
</dbReference>
<dbReference type="PROSITE" id="PS50111">
    <property type="entry name" value="CHEMOTAXIS_TRANSDUC_2"/>
    <property type="match status" value="1"/>
</dbReference>
<dbReference type="PANTHER" id="PTHR32089">
    <property type="entry name" value="METHYL-ACCEPTING CHEMOTAXIS PROTEIN MCPB"/>
    <property type="match status" value="1"/>
</dbReference>
<accession>A0A1H9Y6M1</accession>
<comment type="similarity">
    <text evidence="2">Belongs to the methyl-accepting chemotaxis (MCP) protein family.</text>
</comment>
<evidence type="ECO:0000256" key="2">
    <source>
        <dbReference type="ARBA" id="ARBA00029447"/>
    </source>
</evidence>
<dbReference type="STRING" id="29364.SAMN04487772_101173"/>
<evidence type="ECO:0000259" key="6">
    <source>
        <dbReference type="PROSITE" id="PS50885"/>
    </source>
</evidence>
<protein>
    <submittedName>
        <fullName evidence="7">Methyl-accepting chemotaxis protein</fullName>
    </submittedName>
</protein>
<dbReference type="Proteomes" id="UP000199800">
    <property type="component" value="Unassembled WGS sequence"/>
</dbReference>
<dbReference type="Gene3D" id="6.10.340.10">
    <property type="match status" value="1"/>
</dbReference>
<reference evidence="7 8" key="1">
    <citation type="submission" date="2016-10" db="EMBL/GenBank/DDBJ databases">
        <authorList>
            <person name="de Groot N.N."/>
        </authorList>
    </citation>
    <scope>NUCLEOTIDE SEQUENCE [LARGE SCALE GENOMIC DNA]</scope>
    <source>
        <strain evidence="7 8">DSM 1801</strain>
    </source>
</reference>
<name>A0A1H9Y6M1_9FIRM</name>
<feature type="transmembrane region" description="Helical" evidence="4">
    <location>
        <begin position="186"/>
        <end position="204"/>
    </location>
</feature>
<sequence>MKTKKGKTFKISLKLSILILVSLIFMSAGINCSSISRHEILVEQLYKEEMIATSSLMQSLLNSISSSDYQKTGYTYYKGDISLSSFQNEILAISQKSTVNISLFYGDAIMASSSSKTAYIDETILEELNSTEAIYKKNMPINGENYTCYYTPLKQPSTGEIIGAVCVNTSKKNIQKLNDKSRHQTIYISTVSIILIFLGTYFIINKLGKSLTAVTEVLLELASGNLNISLDAKKQKMNNEIGAISRSVIQVRDSYRKMLESINQTADEISLFSTHFSDSFHNIGENIEYCTTSVDSIAKGASLQAEETQKSNQGIENLYHSIQQASQNISSLEKRSAIMKNCSTSAQNTMDELIAINDKTTSSFDTVKEISDASNSSVEQIEKALKIITSIASQTNLLSLNASIEAVHAGESGKGFAVVASEIRNLAEQSANMVRQIEEITVQLTNNSSKSVHVIENVTKEVHSQSSKLKETSGYFKNLLHEVSYVTADIASIQSETAIISNLTTTLNENTQNLSTIAQENAAHTEKTSAASITLYNIIGNCQEQTEQMIHLADSLKSQMNNFKF</sequence>
<evidence type="ECO:0000259" key="5">
    <source>
        <dbReference type="PROSITE" id="PS50111"/>
    </source>
</evidence>
<keyword evidence="1 3" id="KW-0807">Transducer</keyword>
<dbReference type="EMBL" id="FOHN01000001">
    <property type="protein sequence ID" value="SES64470.1"/>
    <property type="molecule type" value="Genomic_DNA"/>
</dbReference>
<dbReference type="PANTHER" id="PTHR32089:SF112">
    <property type="entry name" value="LYSOZYME-LIKE PROTEIN-RELATED"/>
    <property type="match status" value="1"/>
</dbReference>
<dbReference type="InterPro" id="IPR004089">
    <property type="entry name" value="MCPsignal_dom"/>
</dbReference>
<dbReference type="AlphaFoldDB" id="A0A1H9Y6M1"/>
<dbReference type="Pfam" id="PF00015">
    <property type="entry name" value="MCPsignal"/>
    <property type="match status" value="1"/>
</dbReference>
<dbReference type="OrthoDB" id="9814363at2"/>
<organism evidence="7 8">
    <name type="scientific">[Clostridium] polysaccharolyticum</name>
    <dbReference type="NCBI Taxonomy" id="29364"/>
    <lineage>
        <taxon>Bacteria</taxon>
        <taxon>Bacillati</taxon>
        <taxon>Bacillota</taxon>
        <taxon>Clostridia</taxon>
        <taxon>Lachnospirales</taxon>
        <taxon>Lachnospiraceae</taxon>
    </lineage>
</organism>
<keyword evidence="8" id="KW-1185">Reference proteome</keyword>
<evidence type="ECO:0000256" key="3">
    <source>
        <dbReference type="PROSITE-ProRule" id="PRU00284"/>
    </source>
</evidence>
<keyword evidence="4" id="KW-0472">Membrane</keyword>
<proteinExistence type="inferred from homology"/>